<dbReference type="Proteomes" id="UP000831796">
    <property type="component" value="Chromosome"/>
</dbReference>
<proteinExistence type="predicted"/>
<organism evidence="1 2">
    <name type="scientific">Hymenobacter cellulosilyticus</name>
    <dbReference type="NCBI Taxonomy" id="2932248"/>
    <lineage>
        <taxon>Bacteria</taxon>
        <taxon>Pseudomonadati</taxon>
        <taxon>Bacteroidota</taxon>
        <taxon>Cytophagia</taxon>
        <taxon>Cytophagales</taxon>
        <taxon>Hymenobacteraceae</taxon>
        <taxon>Hymenobacter</taxon>
    </lineage>
</organism>
<dbReference type="Pfam" id="PF13715">
    <property type="entry name" value="CarbopepD_reg_2"/>
    <property type="match status" value="1"/>
</dbReference>
<dbReference type="InterPro" id="IPR008969">
    <property type="entry name" value="CarboxyPept-like_regulatory"/>
</dbReference>
<accession>A0A8T9Q5B6</accession>
<dbReference type="RefSeq" id="WP_244673716.1">
    <property type="nucleotide sequence ID" value="NZ_CP095046.1"/>
</dbReference>
<protein>
    <submittedName>
        <fullName evidence="1">Carboxypeptidase-like regulatory domain-containing protein</fullName>
    </submittedName>
</protein>
<dbReference type="AlphaFoldDB" id="A0A8T9Q5B6"/>
<dbReference type="Gene3D" id="2.60.40.1120">
    <property type="entry name" value="Carboxypeptidase-like, regulatory domain"/>
    <property type="match status" value="1"/>
</dbReference>
<keyword evidence="1" id="KW-0378">Hydrolase</keyword>
<gene>
    <name evidence="1" type="ORF">MUN79_16220</name>
</gene>
<keyword evidence="1" id="KW-0121">Carboxypeptidase</keyword>
<dbReference type="KEGG" id="hcu:MUN79_16220"/>
<name>A0A8T9Q5B6_9BACT</name>
<reference evidence="1" key="1">
    <citation type="submission" date="2022-04" db="EMBL/GenBank/DDBJ databases">
        <title>Hymenobacter sp. isolated from the air.</title>
        <authorList>
            <person name="Won M."/>
            <person name="Lee C.-M."/>
            <person name="Woen H.-Y."/>
            <person name="Kwon S.-W."/>
        </authorList>
    </citation>
    <scope>NUCLEOTIDE SEQUENCE</scope>
    <source>
        <strain evidence="1">5116S-3</strain>
    </source>
</reference>
<evidence type="ECO:0000313" key="2">
    <source>
        <dbReference type="Proteomes" id="UP000831796"/>
    </source>
</evidence>
<dbReference type="GO" id="GO:0004180">
    <property type="term" value="F:carboxypeptidase activity"/>
    <property type="evidence" value="ECO:0007669"/>
    <property type="project" value="UniProtKB-KW"/>
</dbReference>
<evidence type="ECO:0000313" key="1">
    <source>
        <dbReference type="EMBL" id="UOQ70293.1"/>
    </source>
</evidence>
<sequence>MSGRVLDEKSQGVPGATVLIEGTTLGSSTNADGTYLIQNVPAGPQTLVTSFVGYNAKRQPVTVTAGQTTALPDIALAENTTLLSEAVVVGYGTQRRQDVTGSIATISEKQFVQGQVTNPSS</sequence>
<keyword evidence="2" id="KW-1185">Reference proteome</keyword>
<dbReference type="SUPFAM" id="SSF49464">
    <property type="entry name" value="Carboxypeptidase regulatory domain-like"/>
    <property type="match status" value="1"/>
</dbReference>
<keyword evidence="1" id="KW-0645">Protease</keyword>
<dbReference type="EMBL" id="CP095046">
    <property type="protein sequence ID" value="UOQ70293.1"/>
    <property type="molecule type" value="Genomic_DNA"/>
</dbReference>